<evidence type="ECO:0000256" key="1">
    <source>
        <dbReference type="SAM" id="MobiDB-lite"/>
    </source>
</evidence>
<accession>A0A4Y7SBF3</accession>
<gene>
    <name evidence="2" type="ORF">FA13DRAFT_1746466</name>
</gene>
<dbReference type="OrthoDB" id="2507336at2759"/>
<dbReference type="Proteomes" id="UP000298030">
    <property type="component" value="Unassembled WGS sequence"/>
</dbReference>
<reference evidence="2 3" key="1">
    <citation type="journal article" date="2019" name="Nat. Ecol. Evol.">
        <title>Megaphylogeny resolves global patterns of mushroom evolution.</title>
        <authorList>
            <person name="Varga T."/>
            <person name="Krizsan K."/>
            <person name="Foldi C."/>
            <person name="Dima B."/>
            <person name="Sanchez-Garcia M."/>
            <person name="Sanchez-Ramirez S."/>
            <person name="Szollosi G.J."/>
            <person name="Szarkandi J.G."/>
            <person name="Papp V."/>
            <person name="Albert L."/>
            <person name="Andreopoulos W."/>
            <person name="Angelini C."/>
            <person name="Antonin V."/>
            <person name="Barry K.W."/>
            <person name="Bougher N.L."/>
            <person name="Buchanan P."/>
            <person name="Buyck B."/>
            <person name="Bense V."/>
            <person name="Catcheside P."/>
            <person name="Chovatia M."/>
            <person name="Cooper J."/>
            <person name="Damon W."/>
            <person name="Desjardin D."/>
            <person name="Finy P."/>
            <person name="Geml J."/>
            <person name="Haridas S."/>
            <person name="Hughes K."/>
            <person name="Justo A."/>
            <person name="Karasinski D."/>
            <person name="Kautmanova I."/>
            <person name="Kiss B."/>
            <person name="Kocsube S."/>
            <person name="Kotiranta H."/>
            <person name="LaButti K.M."/>
            <person name="Lechner B.E."/>
            <person name="Liimatainen K."/>
            <person name="Lipzen A."/>
            <person name="Lukacs Z."/>
            <person name="Mihaltcheva S."/>
            <person name="Morgado L.N."/>
            <person name="Niskanen T."/>
            <person name="Noordeloos M.E."/>
            <person name="Ohm R.A."/>
            <person name="Ortiz-Santana B."/>
            <person name="Ovrebo C."/>
            <person name="Racz N."/>
            <person name="Riley R."/>
            <person name="Savchenko A."/>
            <person name="Shiryaev A."/>
            <person name="Soop K."/>
            <person name="Spirin V."/>
            <person name="Szebenyi C."/>
            <person name="Tomsovsky M."/>
            <person name="Tulloss R.E."/>
            <person name="Uehling J."/>
            <person name="Grigoriev I.V."/>
            <person name="Vagvolgyi C."/>
            <person name="Papp T."/>
            <person name="Martin F.M."/>
            <person name="Miettinen O."/>
            <person name="Hibbett D.S."/>
            <person name="Nagy L.G."/>
        </authorList>
    </citation>
    <scope>NUCLEOTIDE SEQUENCE [LARGE SCALE GENOMIC DNA]</scope>
    <source>
        <strain evidence="2 3">FP101781</strain>
    </source>
</reference>
<comment type="caution">
    <text evidence="2">The sequence shown here is derived from an EMBL/GenBank/DDBJ whole genome shotgun (WGS) entry which is preliminary data.</text>
</comment>
<organism evidence="2 3">
    <name type="scientific">Coprinellus micaceus</name>
    <name type="common">Glistening ink-cap mushroom</name>
    <name type="synonym">Coprinus micaceus</name>
    <dbReference type="NCBI Taxonomy" id="71717"/>
    <lineage>
        <taxon>Eukaryota</taxon>
        <taxon>Fungi</taxon>
        <taxon>Dikarya</taxon>
        <taxon>Basidiomycota</taxon>
        <taxon>Agaricomycotina</taxon>
        <taxon>Agaricomycetes</taxon>
        <taxon>Agaricomycetidae</taxon>
        <taxon>Agaricales</taxon>
        <taxon>Agaricineae</taxon>
        <taxon>Psathyrellaceae</taxon>
        <taxon>Coprinellus</taxon>
    </lineage>
</organism>
<feature type="region of interest" description="Disordered" evidence="1">
    <location>
        <begin position="97"/>
        <end position="123"/>
    </location>
</feature>
<protein>
    <submittedName>
        <fullName evidence="2">Uncharacterized protein</fullName>
    </submittedName>
</protein>
<feature type="region of interest" description="Disordered" evidence="1">
    <location>
        <begin position="1"/>
        <end position="39"/>
    </location>
</feature>
<keyword evidence="3" id="KW-1185">Reference proteome</keyword>
<evidence type="ECO:0000313" key="3">
    <source>
        <dbReference type="Proteomes" id="UP000298030"/>
    </source>
</evidence>
<proteinExistence type="predicted"/>
<feature type="compositionally biased region" description="Polar residues" evidence="1">
    <location>
        <begin position="12"/>
        <end position="22"/>
    </location>
</feature>
<dbReference type="EMBL" id="QPFP01000289">
    <property type="protein sequence ID" value="TEB18093.1"/>
    <property type="molecule type" value="Genomic_DNA"/>
</dbReference>
<dbReference type="AlphaFoldDB" id="A0A4Y7SBF3"/>
<evidence type="ECO:0000313" key="2">
    <source>
        <dbReference type="EMBL" id="TEB18093.1"/>
    </source>
</evidence>
<name>A0A4Y7SBF3_COPMI</name>
<sequence>MVEKHTPPLSTPAASISVSISTPEGDHTTARSLSTPRTLDEPLVNQKRDFGKEIRRFSGLLNEAENRRRKDSQIIQRELQALRQEFRDLAQFLRGQPRWPPEATASHRRMAIDSHQHPAIRKA</sequence>